<dbReference type="OrthoDB" id="1709135at2759"/>
<dbReference type="GO" id="GO:0003700">
    <property type="term" value="F:DNA-binding transcription factor activity"/>
    <property type="evidence" value="ECO:0007669"/>
    <property type="project" value="InterPro"/>
</dbReference>
<organism evidence="2 3">
    <name type="scientific">Dioscorea zingiberensis</name>
    <dbReference type="NCBI Taxonomy" id="325984"/>
    <lineage>
        <taxon>Eukaryota</taxon>
        <taxon>Viridiplantae</taxon>
        <taxon>Streptophyta</taxon>
        <taxon>Embryophyta</taxon>
        <taxon>Tracheophyta</taxon>
        <taxon>Spermatophyta</taxon>
        <taxon>Magnoliopsida</taxon>
        <taxon>Liliopsida</taxon>
        <taxon>Dioscoreales</taxon>
        <taxon>Dioscoreaceae</taxon>
        <taxon>Dioscorea</taxon>
    </lineage>
</organism>
<name>A0A9D5D487_9LILI</name>
<evidence type="ECO:0000313" key="3">
    <source>
        <dbReference type="Proteomes" id="UP001085076"/>
    </source>
</evidence>
<feature type="domain" description="K-box" evidence="1">
    <location>
        <begin position="1"/>
        <end position="64"/>
    </location>
</feature>
<accession>A0A9D5D487</accession>
<keyword evidence="3" id="KW-1185">Reference proteome</keyword>
<proteinExistence type="predicted"/>
<dbReference type="EMBL" id="JAGGNH010000001">
    <property type="protein sequence ID" value="KAJ0984851.1"/>
    <property type="molecule type" value="Genomic_DNA"/>
</dbReference>
<dbReference type="PROSITE" id="PS51297">
    <property type="entry name" value="K_BOX"/>
    <property type="match status" value="1"/>
</dbReference>
<reference evidence="2" key="2">
    <citation type="journal article" date="2022" name="Hortic Res">
        <title>The genome of Dioscorea zingiberensis sheds light on the biosynthesis, origin and evolution of the medicinally important diosgenin saponins.</title>
        <authorList>
            <person name="Li Y."/>
            <person name="Tan C."/>
            <person name="Li Z."/>
            <person name="Guo J."/>
            <person name="Li S."/>
            <person name="Chen X."/>
            <person name="Wang C."/>
            <person name="Dai X."/>
            <person name="Yang H."/>
            <person name="Song W."/>
            <person name="Hou L."/>
            <person name="Xu J."/>
            <person name="Tong Z."/>
            <person name="Xu A."/>
            <person name="Yuan X."/>
            <person name="Wang W."/>
            <person name="Yang Q."/>
            <person name="Chen L."/>
            <person name="Sun Z."/>
            <person name="Wang K."/>
            <person name="Pan B."/>
            <person name="Chen J."/>
            <person name="Bao Y."/>
            <person name="Liu F."/>
            <person name="Qi X."/>
            <person name="Gang D.R."/>
            <person name="Wen J."/>
            <person name="Li J."/>
        </authorList>
    </citation>
    <scope>NUCLEOTIDE SEQUENCE</scope>
    <source>
        <strain evidence="2">Dzin_1.0</strain>
    </source>
</reference>
<dbReference type="Pfam" id="PF01486">
    <property type="entry name" value="K-box"/>
    <property type="match status" value="1"/>
</dbReference>
<gene>
    <name evidence="2" type="ORF">J5N97_003207</name>
</gene>
<dbReference type="GO" id="GO:0005634">
    <property type="term" value="C:nucleus"/>
    <property type="evidence" value="ECO:0007669"/>
    <property type="project" value="InterPro"/>
</dbReference>
<dbReference type="Proteomes" id="UP001085076">
    <property type="component" value="Miscellaneous, Linkage group lg01"/>
</dbReference>
<evidence type="ECO:0000259" key="1">
    <source>
        <dbReference type="PROSITE" id="PS51297"/>
    </source>
</evidence>
<protein>
    <recommendedName>
        <fullName evidence="1">K-box domain-containing protein</fullName>
    </recommendedName>
</protein>
<reference evidence="2" key="1">
    <citation type="submission" date="2021-03" db="EMBL/GenBank/DDBJ databases">
        <authorList>
            <person name="Li Z."/>
            <person name="Yang C."/>
        </authorList>
    </citation>
    <scope>NUCLEOTIDE SEQUENCE</scope>
    <source>
        <strain evidence="2">Dzin_1.0</strain>
        <tissue evidence="2">Leaf</tissue>
    </source>
</reference>
<comment type="caution">
    <text evidence="2">The sequence shown here is derived from an EMBL/GenBank/DDBJ whole genome shotgun (WGS) entry which is preliminary data.</text>
</comment>
<sequence length="85" mass="10087">MSLRDLMQLENRLEKSINKIRSKKNELLYAEMIEYMQKRILEMKLEDEAEDDGAHTDFDSQWKGKCVVLRTSTRKIQELVEGLKP</sequence>
<dbReference type="InterPro" id="IPR002487">
    <property type="entry name" value="TF_Kbox"/>
</dbReference>
<dbReference type="AlphaFoldDB" id="A0A9D5D487"/>
<evidence type="ECO:0000313" key="2">
    <source>
        <dbReference type="EMBL" id="KAJ0984851.1"/>
    </source>
</evidence>